<dbReference type="PANTHER" id="PTHR43080:SF2">
    <property type="entry name" value="CBS DOMAIN-CONTAINING PROTEIN"/>
    <property type="match status" value="1"/>
</dbReference>
<protein>
    <submittedName>
        <fullName evidence="4">CBS domain-containing protein</fullName>
    </submittedName>
</protein>
<dbReference type="InterPro" id="IPR051257">
    <property type="entry name" value="Diverse_CBS-Domain"/>
</dbReference>
<sequence>MTTARDVMNRGAQTIGAEDTLLDAARHMKNLQIGSLPVRAADGALVGMVTDRDIVIRCVADGADAAATTAGSVSSGGIVTVEADMDIDQVLSLMREHQVKRMPVVDGGELIGMISESDLVAELSSERIAHFASGVYKKD</sequence>
<dbReference type="OrthoDB" id="9789996at2"/>
<keyword evidence="1 2" id="KW-0129">CBS domain</keyword>
<dbReference type="PANTHER" id="PTHR43080">
    <property type="entry name" value="CBS DOMAIN-CONTAINING PROTEIN CBSX3, MITOCHONDRIAL"/>
    <property type="match status" value="1"/>
</dbReference>
<keyword evidence="5" id="KW-1185">Reference proteome</keyword>
<proteinExistence type="predicted"/>
<evidence type="ECO:0000256" key="2">
    <source>
        <dbReference type="PROSITE-ProRule" id="PRU00703"/>
    </source>
</evidence>
<dbReference type="SMART" id="SM00116">
    <property type="entry name" value="CBS"/>
    <property type="match status" value="2"/>
</dbReference>
<dbReference type="AlphaFoldDB" id="A0A553K302"/>
<evidence type="ECO:0000313" key="5">
    <source>
        <dbReference type="Proteomes" id="UP000317638"/>
    </source>
</evidence>
<evidence type="ECO:0000259" key="3">
    <source>
        <dbReference type="PROSITE" id="PS51371"/>
    </source>
</evidence>
<dbReference type="PROSITE" id="PS51371">
    <property type="entry name" value="CBS"/>
    <property type="match status" value="2"/>
</dbReference>
<dbReference type="Proteomes" id="UP000317638">
    <property type="component" value="Unassembled WGS sequence"/>
</dbReference>
<gene>
    <name evidence="4" type="ORF">FOJ82_08210</name>
</gene>
<dbReference type="SUPFAM" id="SSF54631">
    <property type="entry name" value="CBS-domain pair"/>
    <property type="match status" value="1"/>
</dbReference>
<comment type="caution">
    <text evidence="4">The sequence shown here is derived from an EMBL/GenBank/DDBJ whole genome shotgun (WGS) entry which is preliminary data.</text>
</comment>
<dbReference type="InterPro" id="IPR046342">
    <property type="entry name" value="CBS_dom_sf"/>
</dbReference>
<dbReference type="InterPro" id="IPR000644">
    <property type="entry name" value="CBS_dom"/>
</dbReference>
<evidence type="ECO:0000313" key="4">
    <source>
        <dbReference type="EMBL" id="TRY19068.1"/>
    </source>
</evidence>
<organism evidence="4 5">
    <name type="scientific">Tessaracoccus rhinocerotis</name>
    <dbReference type="NCBI Taxonomy" id="1689449"/>
    <lineage>
        <taxon>Bacteria</taxon>
        <taxon>Bacillati</taxon>
        <taxon>Actinomycetota</taxon>
        <taxon>Actinomycetes</taxon>
        <taxon>Propionibacteriales</taxon>
        <taxon>Propionibacteriaceae</taxon>
        <taxon>Tessaracoccus</taxon>
    </lineage>
</organism>
<dbReference type="EMBL" id="VKKG01000002">
    <property type="protein sequence ID" value="TRY19068.1"/>
    <property type="molecule type" value="Genomic_DNA"/>
</dbReference>
<reference evidence="4 5" key="1">
    <citation type="submission" date="2019-07" db="EMBL/GenBank/DDBJ databases">
        <authorList>
            <person name="Zhou L.-Y."/>
        </authorList>
    </citation>
    <scope>NUCLEOTIDE SEQUENCE [LARGE SCALE GENOMIC DNA]</scope>
    <source>
        <strain evidence="4 5">YIM 101269</strain>
    </source>
</reference>
<feature type="domain" description="CBS" evidence="3">
    <location>
        <begin position="73"/>
        <end position="133"/>
    </location>
</feature>
<dbReference type="Gene3D" id="3.10.580.10">
    <property type="entry name" value="CBS-domain"/>
    <property type="match status" value="1"/>
</dbReference>
<evidence type="ECO:0000256" key="1">
    <source>
        <dbReference type="ARBA" id="ARBA00023122"/>
    </source>
</evidence>
<dbReference type="Pfam" id="PF00571">
    <property type="entry name" value="CBS"/>
    <property type="match status" value="2"/>
</dbReference>
<accession>A0A553K302</accession>
<dbReference type="RefSeq" id="WP_143937960.1">
    <property type="nucleotide sequence ID" value="NZ_VKKG01000002.1"/>
</dbReference>
<feature type="domain" description="CBS" evidence="3">
    <location>
        <begin position="8"/>
        <end position="65"/>
    </location>
</feature>
<name>A0A553K302_9ACTN</name>